<gene>
    <name evidence="1" type="ORF">C5C40_13230</name>
</gene>
<proteinExistence type="predicted"/>
<accession>A0ABX5A8U4</accession>
<keyword evidence="2" id="KW-1185">Reference proteome</keyword>
<dbReference type="Gene3D" id="1.10.10.10">
    <property type="entry name" value="Winged helix-like DNA-binding domain superfamily/Winged helix DNA-binding domain"/>
    <property type="match status" value="1"/>
</dbReference>
<evidence type="ECO:0000313" key="2">
    <source>
        <dbReference type="Proteomes" id="UP000239698"/>
    </source>
</evidence>
<dbReference type="InterPro" id="IPR036388">
    <property type="entry name" value="WH-like_DNA-bd_sf"/>
</dbReference>
<name>A0ABX5A8U4_RATRA</name>
<evidence type="ECO:0008006" key="3">
    <source>
        <dbReference type="Google" id="ProtNLM"/>
    </source>
</evidence>
<sequence length="90" mass="9835">MHLNLVLEDELLLIRQLTSSGPASRCELASTPGLADACLSQTVARLLRSGAISATAQGMLRYEVNSVRVRELLDENWDLLNVTRPHGHVA</sequence>
<comment type="caution">
    <text evidence="1">The sequence shown here is derived from an EMBL/GenBank/DDBJ whole genome shotgun (WGS) entry which is preliminary data.</text>
</comment>
<dbReference type="SUPFAM" id="SSF46785">
    <property type="entry name" value="Winged helix' DNA-binding domain"/>
    <property type="match status" value="1"/>
</dbReference>
<dbReference type="Proteomes" id="UP000239698">
    <property type="component" value="Unassembled WGS sequence"/>
</dbReference>
<protein>
    <recommendedName>
        <fullName evidence="3">Transcriptional regulator</fullName>
    </recommendedName>
</protein>
<dbReference type="EMBL" id="PSVT01000037">
    <property type="protein sequence ID" value="PPH74230.1"/>
    <property type="molecule type" value="Genomic_DNA"/>
</dbReference>
<reference evidence="1 2" key="1">
    <citation type="submission" date="2018-02" db="EMBL/GenBank/DDBJ databases">
        <title>Bacteriophage NCPPB3778 and a type I-E CRISPR drive the evolution of the US Biological Select Agent, Rathayibacter toxicus.</title>
        <authorList>
            <person name="Davis E.W.II."/>
            <person name="Tabima J.F."/>
            <person name="Weisberg A.J."/>
            <person name="Lopes L.D."/>
            <person name="Wiseman M.S."/>
            <person name="Wiseman M.S."/>
            <person name="Pupko T."/>
            <person name="Belcher M.S."/>
            <person name="Sechler A.J."/>
            <person name="Tancos M.A."/>
            <person name="Schroeder B.K."/>
            <person name="Murray T.D."/>
            <person name="Luster D.G."/>
            <person name="Schneider W.L."/>
            <person name="Rogers E."/>
            <person name="Andreote F.D."/>
            <person name="Grunwald N.J."/>
            <person name="Putnam M.L."/>
            <person name="Chang J.H."/>
        </authorList>
    </citation>
    <scope>NUCLEOTIDE SEQUENCE [LARGE SCALE GENOMIC DNA]</scope>
    <source>
        <strain evidence="1 2">AY1D6</strain>
    </source>
</reference>
<evidence type="ECO:0000313" key="1">
    <source>
        <dbReference type="EMBL" id="PPH74230.1"/>
    </source>
</evidence>
<dbReference type="InterPro" id="IPR036390">
    <property type="entry name" value="WH_DNA-bd_sf"/>
</dbReference>
<organism evidence="1 2">
    <name type="scientific">Rathayibacter rathayi</name>
    <name type="common">Corynebacterium rathayi</name>
    <dbReference type="NCBI Taxonomy" id="33887"/>
    <lineage>
        <taxon>Bacteria</taxon>
        <taxon>Bacillati</taxon>
        <taxon>Actinomycetota</taxon>
        <taxon>Actinomycetes</taxon>
        <taxon>Micrococcales</taxon>
        <taxon>Microbacteriaceae</taxon>
        <taxon>Rathayibacter</taxon>
    </lineage>
</organism>